<name>S6F0Q6_LACLL</name>
<reference evidence="1 2" key="1">
    <citation type="journal article" date="2013" name="Appl. Environ. Microbiol.">
        <title>The Carbohydrate Metabolism Signature of Lactococcus lactis Strain A12 Reveals Its Sourdough Ecosystem Origin.</title>
        <authorList>
            <person name="Passerini D."/>
            <person name="Coddeville M."/>
            <person name="Le Bourgeois P."/>
            <person name="Loubiere P."/>
            <person name="Ritzenthaler P."/>
            <person name="Fontagne-Faucher C."/>
            <person name="Daveran-Mingot M.L."/>
            <person name="Cocaign-Bousquet M."/>
        </authorList>
    </citation>
    <scope>NUCLEOTIDE SEQUENCE [LARGE SCALE GENOMIC DNA]</scope>
    <source>
        <strain evidence="1 2">A12</strain>
    </source>
</reference>
<gene>
    <name evidence="1" type="ORF">O9U_06805</name>
</gene>
<dbReference type="Proteomes" id="UP000015361">
    <property type="component" value="Unassembled WGS sequence"/>
</dbReference>
<evidence type="ECO:0000313" key="1">
    <source>
        <dbReference type="EMBL" id="CDG05193.1"/>
    </source>
</evidence>
<comment type="caution">
    <text evidence="1">The sequence shown here is derived from an EMBL/GenBank/DDBJ whole genome shotgun (WGS) entry which is preliminary data.</text>
</comment>
<organism evidence="1 2">
    <name type="scientific">Lactococcus lactis subsp. lactis A12</name>
    <dbReference type="NCBI Taxonomy" id="1137134"/>
    <lineage>
        <taxon>Bacteria</taxon>
        <taxon>Bacillati</taxon>
        <taxon>Bacillota</taxon>
        <taxon>Bacilli</taxon>
        <taxon>Lactobacillales</taxon>
        <taxon>Streptococcaceae</taxon>
        <taxon>Lactococcus</taxon>
    </lineage>
</organism>
<sequence>MDQFQLFQQQQVLP</sequence>
<accession>S6F0Q6</accession>
<dbReference type="EMBL" id="CBLU010000016">
    <property type="protein sequence ID" value="CDG05193.1"/>
    <property type="molecule type" value="Genomic_DNA"/>
</dbReference>
<evidence type="ECO:0000313" key="2">
    <source>
        <dbReference type="Proteomes" id="UP000015361"/>
    </source>
</evidence>
<protein>
    <submittedName>
        <fullName evidence="1">Uncharacterized protein</fullName>
    </submittedName>
</protein>
<proteinExistence type="predicted"/>